<comment type="caution">
    <text evidence="3">The sequence shown here is derived from an EMBL/GenBank/DDBJ whole genome shotgun (WGS) entry which is preliminary data.</text>
</comment>
<evidence type="ECO:0000313" key="2">
    <source>
        <dbReference type="EMBL" id="MBB3775547.1"/>
    </source>
</evidence>
<evidence type="ECO:0008006" key="6">
    <source>
        <dbReference type="Google" id="ProtNLM"/>
    </source>
</evidence>
<keyword evidence="1" id="KW-0732">Signal</keyword>
<evidence type="ECO:0000313" key="4">
    <source>
        <dbReference type="Proteomes" id="UP000430021"/>
    </source>
</evidence>
<dbReference type="AlphaFoldDB" id="A0A6I4UNN2"/>
<dbReference type="Proteomes" id="UP000548685">
    <property type="component" value="Unassembled WGS sequence"/>
</dbReference>
<organism evidence="3 4">
    <name type="scientific">Erythrobacter ramosus</name>
    <dbReference type="NCBI Taxonomy" id="35811"/>
    <lineage>
        <taxon>Bacteria</taxon>
        <taxon>Pseudomonadati</taxon>
        <taxon>Pseudomonadota</taxon>
        <taxon>Alphaproteobacteria</taxon>
        <taxon>Sphingomonadales</taxon>
        <taxon>Erythrobacteraceae</taxon>
        <taxon>Erythrobacter/Porphyrobacter group</taxon>
        <taxon>Erythrobacter</taxon>
    </lineage>
</organism>
<evidence type="ECO:0000313" key="5">
    <source>
        <dbReference type="Proteomes" id="UP000548685"/>
    </source>
</evidence>
<feature type="chain" id="PRO_5026313439" description="DUF885 family protein" evidence="1">
    <location>
        <begin position="22"/>
        <end position="504"/>
    </location>
</feature>
<dbReference type="Proteomes" id="UP000430021">
    <property type="component" value="Unassembled WGS sequence"/>
</dbReference>
<name>A0A6I4UNN2_9SPHN</name>
<dbReference type="EMBL" id="WTYB01000002">
    <property type="protein sequence ID" value="MXP39354.1"/>
    <property type="molecule type" value="Genomic_DNA"/>
</dbReference>
<dbReference type="InterPro" id="IPR011990">
    <property type="entry name" value="TPR-like_helical_dom_sf"/>
</dbReference>
<dbReference type="EMBL" id="JACICE010000002">
    <property type="protein sequence ID" value="MBB3775547.1"/>
    <property type="molecule type" value="Genomic_DNA"/>
</dbReference>
<gene>
    <name evidence="2" type="ORF">FHS52_001516</name>
    <name evidence="3" type="ORF">GRI59_12125</name>
</gene>
<dbReference type="RefSeq" id="WP_160761403.1">
    <property type="nucleotide sequence ID" value="NZ_BAAADZ010000010.1"/>
</dbReference>
<proteinExistence type="predicted"/>
<keyword evidence="5" id="KW-1185">Reference proteome</keyword>
<reference evidence="2 5" key="2">
    <citation type="submission" date="2020-08" db="EMBL/GenBank/DDBJ databases">
        <title>Genomic Encyclopedia of Type Strains, Phase IV (KMG-IV): sequencing the most valuable type-strain genomes for metagenomic binning, comparative biology and taxonomic classification.</title>
        <authorList>
            <person name="Goeker M."/>
        </authorList>
    </citation>
    <scope>NUCLEOTIDE SEQUENCE [LARGE SCALE GENOMIC DNA]</scope>
    <source>
        <strain evidence="2 5">DSM 8510</strain>
    </source>
</reference>
<accession>A0A6I4UNN2</accession>
<protein>
    <recommendedName>
        <fullName evidence="6">DUF885 family protein</fullName>
    </recommendedName>
</protein>
<feature type="signal peptide" evidence="1">
    <location>
        <begin position="1"/>
        <end position="21"/>
    </location>
</feature>
<sequence length="504" mass="56561">MVSRLFLLLVLSLGLSAPAHANPWLRAESEHYIVHAQIEEAELRALMQTIEDFDRVLNGLLPGETWHGRKPEFFLTPNPRRIARVVDFGASAVCENHAELPVAYALYLPDAAGQPDPGEIFYCLAQFHLGNAFFRPKPMWTSAGLSHYFATAIRSDRQESEGVFVIGQPRRLAPVSGITRKALAEALAVRFRHRTEEEYARFLEVSRALASPLLLEQRYAGVLDRYVDAYSGGRDMEDAARELGDLDALAQELARRRVVAPVRRVKVDPPATTRVAIRPMHRDEIALIDLRLERLLETRLKSTAKELRELTADHPYSALVWYEYAAAEYARVQHSDFGGRPVFRGFGFSNGELIVMSNPYSDAEAWRAVNRALAIDPDLQSAQRLKAEIMLARLVREGNPDDPPSYDEVRALLKRQARDPELHPLAAALYHQTYIEQGRTPPVAAQKQLERAFLHNAGVGDFRYAQATALSRRGDKGKARGLLISMLNDPAFSAAAWRALEVTQ</sequence>
<dbReference type="OrthoDB" id="5523615at2"/>
<evidence type="ECO:0000256" key="1">
    <source>
        <dbReference type="SAM" id="SignalP"/>
    </source>
</evidence>
<reference evidence="3 4" key="1">
    <citation type="submission" date="2019-12" db="EMBL/GenBank/DDBJ databases">
        <title>Genomic-based taxomic classification of the family Erythrobacteraceae.</title>
        <authorList>
            <person name="Xu L."/>
        </authorList>
    </citation>
    <scope>NUCLEOTIDE SEQUENCE [LARGE SCALE GENOMIC DNA]</scope>
    <source>
        <strain evidence="3 4">JCM 10282</strain>
    </source>
</reference>
<evidence type="ECO:0000313" key="3">
    <source>
        <dbReference type="EMBL" id="MXP39354.1"/>
    </source>
</evidence>
<dbReference type="Gene3D" id="1.25.40.10">
    <property type="entry name" value="Tetratricopeptide repeat domain"/>
    <property type="match status" value="1"/>
</dbReference>